<dbReference type="RefSeq" id="WP_174672790.1">
    <property type="nucleotide sequence ID" value="NZ_CP054491.1"/>
</dbReference>
<organism evidence="2 3">
    <name type="scientific">Candidatus Reidiella endopervernicosa</name>
    <dbReference type="NCBI Taxonomy" id="2738883"/>
    <lineage>
        <taxon>Bacteria</taxon>
        <taxon>Pseudomonadati</taxon>
        <taxon>Pseudomonadota</taxon>
        <taxon>Gammaproteobacteria</taxon>
        <taxon>Candidatus Reidiella</taxon>
    </lineage>
</organism>
<feature type="region of interest" description="Disordered" evidence="1">
    <location>
        <begin position="1"/>
        <end position="20"/>
    </location>
</feature>
<gene>
    <name evidence="2" type="ORF">HUE57_04440</name>
</gene>
<dbReference type="AlphaFoldDB" id="A0A6N0HTX4"/>
<evidence type="ECO:0000256" key="1">
    <source>
        <dbReference type="SAM" id="MobiDB-lite"/>
    </source>
</evidence>
<keyword evidence="3" id="KW-1185">Reference proteome</keyword>
<name>A0A6N0HTX4_9GAMM</name>
<proteinExistence type="predicted"/>
<feature type="compositionally biased region" description="Basic residues" evidence="1">
    <location>
        <begin position="1"/>
        <end position="11"/>
    </location>
</feature>
<evidence type="ECO:0000313" key="3">
    <source>
        <dbReference type="Proteomes" id="UP000509658"/>
    </source>
</evidence>
<dbReference type="Proteomes" id="UP000509658">
    <property type="component" value="Chromosome"/>
</dbReference>
<sequence length="104" mass="12051">MDRTKPHRSRLHPCDNPTEGDNCRQDGIRWIALEKRSTPLLLLVCHIGVNSQRAQLYEPNRAEPIREAVGAYFLNWSLDDDGIQIRYDSPSQDNEFSTNKESWP</sequence>
<dbReference type="KEGG" id="rev:HUE57_04440"/>
<dbReference type="EMBL" id="CP054491">
    <property type="protein sequence ID" value="QKQ25627.1"/>
    <property type="molecule type" value="Genomic_DNA"/>
</dbReference>
<protein>
    <submittedName>
        <fullName evidence="2">Uncharacterized protein</fullName>
    </submittedName>
</protein>
<evidence type="ECO:0000313" key="2">
    <source>
        <dbReference type="EMBL" id="QKQ25627.1"/>
    </source>
</evidence>
<reference evidence="2 3" key="1">
    <citation type="submission" date="2020-05" db="EMBL/GenBank/DDBJ databases">
        <title>Horizontal transmission and recombination maintain forever young bacterial symbiont genomes.</title>
        <authorList>
            <person name="Russell S.L."/>
            <person name="Pepper-Tunick E."/>
            <person name="Svedberg J."/>
            <person name="Byrne A."/>
            <person name="Ruelas Castillo J."/>
            <person name="Vollmers C."/>
            <person name="Beinart R.A."/>
            <person name="Corbett-Detig R."/>
        </authorList>
    </citation>
    <scope>NUCLEOTIDE SEQUENCE [LARGE SCALE GENOMIC DNA]</scope>
    <source>
        <strain evidence="2">Santa_Monica_outfall</strain>
    </source>
</reference>
<accession>A0A6N0HTX4</accession>